<dbReference type="eggNOG" id="COG1514">
    <property type="taxonomic scope" value="Bacteria"/>
</dbReference>
<dbReference type="InterPro" id="IPR009097">
    <property type="entry name" value="Cyclic_Pdiesterase"/>
</dbReference>
<dbReference type="HOGENOM" id="CLU_075843_1_0_5"/>
<reference evidence="1 2" key="1">
    <citation type="journal article" date="2010" name="J. Bacteriol.">
        <title>Genome sequence of Fulvimarina pelagi HTCC2506T, a Mn(II)-oxidizing alphaproteobacterium possessing an aerobic anoxygenic photosynthetic gene cluster and Xanthorhodopsin.</title>
        <authorList>
            <person name="Kang I."/>
            <person name="Oh H.M."/>
            <person name="Lim S.I."/>
            <person name="Ferriera S."/>
            <person name="Giovannoni S.J."/>
            <person name="Cho J.C."/>
        </authorList>
    </citation>
    <scope>NUCLEOTIDE SEQUENCE [LARGE SCALE GENOMIC DNA]</scope>
    <source>
        <strain evidence="1 2">HTCC2506</strain>
    </source>
</reference>
<dbReference type="Gene3D" id="3.90.1140.10">
    <property type="entry name" value="Cyclic phosphodiesterase"/>
    <property type="match status" value="1"/>
</dbReference>
<dbReference type="Proteomes" id="UP000004310">
    <property type="component" value="Unassembled WGS sequence"/>
</dbReference>
<dbReference type="EMBL" id="AATP01000001">
    <property type="protein sequence ID" value="EAU42752.1"/>
    <property type="molecule type" value="Genomic_DNA"/>
</dbReference>
<keyword evidence="2" id="KW-1185">Reference proteome</keyword>
<dbReference type="RefSeq" id="WP_007066726.1">
    <property type="nucleotide sequence ID" value="NZ_DS022272.1"/>
</dbReference>
<accession>Q0G6G2</accession>
<comment type="caution">
    <text evidence="1">The sequence shown here is derived from an EMBL/GenBank/DDBJ whole genome shotgun (WGS) entry which is preliminary data.</text>
</comment>
<organism evidence="1 2">
    <name type="scientific">Fulvimarina pelagi HTCC2506</name>
    <dbReference type="NCBI Taxonomy" id="314231"/>
    <lineage>
        <taxon>Bacteria</taxon>
        <taxon>Pseudomonadati</taxon>
        <taxon>Pseudomonadota</taxon>
        <taxon>Alphaproteobacteria</taxon>
        <taxon>Hyphomicrobiales</taxon>
        <taxon>Aurantimonadaceae</taxon>
        <taxon>Fulvimarina</taxon>
    </lineage>
</organism>
<dbReference type="SUPFAM" id="SSF55144">
    <property type="entry name" value="LigT-like"/>
    <property type="match status" value="1"/>
</dbReference>
<evidence type="ECO:0008006" key="3">
    <source>
        <dbReference type="Google" id="ProtNLM"/>
    </source>
</evidence>
<gene>
    <name evidence="1" type="ORF">FP2506_07921</name>
</gene>
<proteinExistence type="predicted"/>
<dbReference type="Pfam" id="PF13563">
    <property type="entry name" value="2_5_RNA_ligase2"/>
    <property type="match status" value="1"/>
</dbReference>
<evidence type="ECO:0000313" key="2">
    <source>
        <dbReference type="Proteomes" id="UP000004310"/>
    </source>
</evidence>
<dbReference type="AlphaFoldDB" id="Q0G6G2"/>
<dbReference type="STRING" id="217511.GCA_001463845_00359"/>
<evidence type="ECO:0000313" key="1">
    <source>
        <dbReference type="EMBL" id="EAU42752.1"/>
    </source>
</evidence>
<sequence length="181" mass="21031">MVEEAPLILTLRFDDESYERFQKLRQEYFPPSKNFIPAHLTLFHHLPGDELEMVTGHLDKTITEWRPIKCRVSGLRFLGKGVAYEIDSPQLERLRANLAGHFYDHLTAQDRHRIKPHITIQNKVEASVARKLYEELDSEFEPFNFDATGLLLWFYRGGPWESAGEFLFCHEGPEVDGTLDA</sequence>
<name>Q0G6G2_9HYPH</name>
<protein>
    <recommendedName>
        <fullName evidence="3">2'-5' RNA ligase family protein</fullName>
    </recommendedName>
</protein>